<reference evidence="7" key="1">
    <citation type="journal article" date="2018" name="Gigascience">
        <title>Genome assembly of the Pink Ipe (Handroanthus impetiginosus, Bignoniaceae), a highly valued, ecologically keystone Neotropical timber forest tree.</title>
        <authorList>
            <person name="Silva-Junior O.B."/>
            <person name="Grattapaglia D."/>
            <person name="Novaes E."/>
            <person name="Collevatti R.G."/>
        </authorList>
    </citation>
    <scope>NUCLEOTIDE SEQUENCE [LARGE SCALE GENOMIC DNA]</scope>
    <source>
        <strain evidence="7">cv. UFG-1</strain>
    </source>
</reference>
<dbReference type="PANTHER" id="PTHR42909">
    <property type="entry name" value="ZGC:136858"/>
    <property type="match status" value="1"/>
</dbReference>
<dbReference type="PRINTS" id="PR00990">
    <property type="entry name" value="RIBOKINASE"/>
</dbReference>
<evidence type="ECO:0000256" key="2">
    <source>
        <dbReference type="ARBA" id="ARBA00022679"/>
    </source>
</evidence>
<dbReference type="Gene3D" id="3.40.1190.20">
    <property type="match status" value="1"/>
</dbReference>
<dbReference type="Pfam" id="PF00294">
    <property type="entry name" value="PfkB"/>
    <property type="match status" value="1"/>
</dbReference>
<dbReference type="InterPro" id="IPR029056">
    <property type="entry name" value="Ribokinase-like"/>
</dbReference>
<dbReference type="InterPro" id="IPR002139">
    <property type="entry name" value="Ribo/fructo_kinase"/>
</dbReference>
<evidence type="ECO:0000313" key="7">
    <source>
        <dbReference type="Proteomes" id="UP000231279"/>
    </source>
</evidence>
<dbReference type="SUPFAM" id="SSF53613">
    <property type="entry name" value="Ribokinase-like"/>
    <property type="match status" value="1"/>
</dbReference>
<dbReference type="STRING" id="429701.A0A2G9GVF8"/>
<dbReference type="InterPro" id="IPR011611">
    <property type="entry name" value="PfkB_dom"/>
</dbReference>
<dbReference type="GO" id="GO:0016301">
    <property type="term" value="F:kinase activity"/>
    <property type="evidence" value="ECO:0007669"/>
    <property type="project" value="UniProtKB-KW"/>
</dbReference>
<evidence type="ECO:0000313" key="6">
    <source>
        <dbReference type="EMBL" id="PIN09276.1"/>
    </source>
</evidence>
<dbReference type="PROSITE" id="PS00583">
    <property type="entry name" value="PFKB_KINASES_1"/>
    <property type="match status" value="1"/>
</dbReference>
<protein>
    <submittedName>
        <fullName evidence="6">Ribokinase</fullName>
    </submittedName>
</protein>
<feature type="domain" description="Carbohydrate kinase PfkB" evidence="5">
    <location>
        <begin position="17"/>
        <end position="264"/>
    </location>
</feature>
<dbReference type="GO" id="GO:0005737">
    <property type="term" value="C:cytoplasm"/>
    <property type="evidence" value="ECO:0007669"/>
    <property type="project" value="TreeGrafter"/>
</dbReference>
<comment type="similarity">
    <text evidence="1">Belongs to the carbohydrate kinase PfkB family.</text>
</comment>
<dbReference type="GO" id="GO:0016798">
    <property type="term" value="F:hydrolase activity, acting on glycosyl bonds"/>
    <property type="evidence" value="ECO:0007669"/>
    <property type="project" value="TreeGrafter"/>
</dbReference>
<organism evidence="6 7">
    <name type="scientific">Handroanthus impetiginosus</name>
    <dbReference type="NCBI Taxonomy" id="429701"/>
    <lineage>
        <taxon>Eukaryota</taxon>
        <taxon>Viridiplantae</taxon>
        <taxon>Streptophyta</taxon>
        <taxon>Embryophyta</taxon>
        <taxon>Tracheophyta</taxon>
        <taxon>Spermatophyta</taxon>
        <taxon>Magnoliopsida</taxon>
        <taxon>eudicotyledons</taxon>
        <taxon>Gunneridae</taxon>
        <taxon>Pentapetalae</taxon>
        <taxon>asterids</taxon>
        <taxon>lamiids</taxon>
        <taxon>Lamiales</taxon>
        <taxon>Bignoniaceae</taxon>
        <taxon>Crescentiina</taxon>
        <taxon>Tabebuia alliance</taxon>
        <taxon>Handroanthus</taxon>
    </lineage>
</organism>
<keyword evidence="3" id="KW-0479">Metal-binding</keyword>
<evidence type="ECO:0000259" key="5">
    <source>
        <dbReference type="Pfam" id="PF00294"/>
    </source>
</evidence>
<dbReference type="AlphaFoldDB" id="A0A2G9GVF8"/>
<evidence type="ECO:0000256" key="1">
    <source>
        <dbReference type="ARBA" id="ARBA00010688"/>
    </source>
</evidence>
<keyword evidence="4 6" id="KW-0418">Kinase</keyword>
<keyword evidence="7" id="KW-1185">Reference proteome</keyword>
<evidence type="ECO:0000256" key="4">
    <source>
        <dbReference type="ARBA" id="ARBA00022777"/>
    </source>
</evidence>
<proteinExistence type="inferred from homology"/>
<accession>A0A2G9GVF8</accession>
<dbReference type="EMBL" id="NKXS01003567">
    <property type="protein sequence ID" value="PIN09276.1"/>
    <property type="molecule type" value="Genomic_DNA"/>
</dbReference>
<comment type="caution">
    <text evidence="6">The sequence shown here is derived from an EMBL/GenBank/DDBJ whole genome shotgun (WGS) entry which is preliminary data.</text>
</comment>
<dbReference type="PANTHER" id="PTHR42909:SF1">
    <property type="entry name" value="CARBOHYDRATE KINASE PFKB DOMAIN-CONTAINING PROTEIN"/>
    <property type="match status" value="1"/>
</dbReference>
<keyword evidence="2" id="KW-0808">Transferase</keyword>
<gene>
    <name evidence="6" type="ORF">CDL12_18143</name>
</gene>
<dbReference type="OrthoDB" id="198885at2759"/>
<dbReference type="GO" id="GO:0004730">
    <property type="term" value="F:pseudouridylate synthase activity"/>
    <property type="evidence" value="ECO:0007669"/>
    <property type="project" value="TreeGrafter"/>
</dbReference>
<name>A0A2G9GVF8_9LAMI</name>
<evidence type="ECO:0000256" key="3">
    <source>
        <dbReference type="ARBA" id="ARBA00022723"/>
    </source>
</evidence>
<dbReference type="Proteomes" id="UP000231279">
    <property type="component" value="Unassembled WGS sequence"/>
</dbReference>
<dbReference type="InterPro" id="IPR002173">
    <property type="entry name" value="Carboh/pur_kinase_PfkB_CS"/>
</dbReference>
<sequence length="288" mass="31100">MALEKLEQVLSDEAAAVVIGGMVLDINAIPSVVANPGTTTPGKVLYALGGVARNIAECMLKLGAKSFMISAVGLDLPGSLLLEPWKSAGLSEEGIRRKQDIETADVCNIFDGKGELAAAVASVEAIEKFLTPEWIQNFKFNIRSAPIVMVDANLSLPALLASCQMAAEHQTPVWFEPVSVTKSKKVASIVKYITFTSPNENELIAMANALSSEAKFMPMEKDSGNVKLSTESLFRMLKPAIWVLLEKGIQLVIVTLGPDGVFLCFKAIHGVEKYDSMKNKHSSFSREL</sequence>
<dbReference type="GO" id="GO:0046872">
    <property type="term" value="F:metal ion binding"/>
    <property type="evidence" value="ECO:0007669"/>
    <property type="project" value="UniProtKB-KW"/>
</dbReference>